<organism evidence="8 9">
    <name type="scientific">Methyloversatilis universalis (strain ATCC BAA-1314 / DSM 25237 / JCM 13912 / CCUG 52030 / FAM5)</name>
    <dbReference type="NCBI Taxonomy" id="1000565"/>
    <lineage>
        <taxon>Bacteria</taxon>
        <taxon>Pseudomonadati</taxon>
        <taxon>Pseudomonadota</taxon>
        <taxon>Betaproteobacteria</taxon>
        <taxon>Nitrosomonadales</taxon>
        <taxon>Sterolibacteriaceae</taxon>
        <taxon>Methyloversatilis</taxon>
    </lineage>
</organism>
<accession>F5RG12</accession>
<dbReference type="Proteomes" id="UP000005019">
    <property type="component" value="Unassembled WGS sequence"/>
</dbReference>
<proteinExistence type="inferred from homology"/>
<evidence type="ECO:0000256" key="2">
    <source>
        <dbReference type="ARBA" id="ARBA00010139"/>
    </source>
</evidence>
<evidence type="ECO:0000256" key="1">
    <source>
        <dbReference type="ARBA" id="ARBA00001974"/>
    </source>
</evidence>
<keyword evidence="6" id="KW-0560">Oxidoreductase</keyword>
<evidence type="ECO:0000256" key="7">
    <source>
        <dbReference type="ARBA" id="ARBA00023033"/>
    </source>
</evidence>
<dbReference type="RefSeq" id="WP_008063807.1">
    <property type="nucleotide sequence ID" value="NZ_AFHG01000057.1"/>
</dbReference>
<protein>
    <submittedName>
        <fullName evidence="8">Phenylacetone monooxygenase</fullName>
    </submittedName>
</protein>
<dbReference type="InterPro" id="IPR050775">
    <property type="entry name" value="FAD-binding_Monooxygenases"/>
</dbReference>
<dbReference type="eggNOG" id="COG2072">
    <property type="taxonomic scope" value="Bacteria"/>
</dbReference>
<dbReference type="GO" id="GO:0050660">
    <property type="term" value="F:flavin adenine dinucleotide binding"/>
    <property type="evidence" value="ECO:0007669"/>
    <property type="project" value="InterPro"/>
</dbReference>
<dbReference type="InterPro" id="IPR036188">
    <property type="entry name" value="FAD/NAD-bd_sf"/>
</dbReference>
<evidence type="ECO:0000256" key="4">
    <source>
        <dbReference type="ARBA" id="ARBA00022827"/>
    </source>
</evidence>
<dbReference type="PANTHER" id="PTHR43098">
    <property type="entry name" value="L-ORNITHINE N(5)-MONOOXYGENASE-RELATED"/>
    <property type="match status" value="1"/>
</dbReference>
<dbReference type="OrthoDB" id="9766402at2"/>
<comment type="cofactor">
    <cofactor evidence="1">
        <name>FAD</name>
        <dbReference type="ChEBI" id="CHEBI:57692"/>
    </cofactor>
</comment>
<evidence type="ECO:0000256" key="6">
    <source>
        <dbReference type="ARBA" id="ARBA00023002"/>
    </source>
</evidence>
<evidence type="ECO:0000313" key="8">
    <source>
        <dbReference type="EMBL" id="EGK70500.1"/>
    </source>
</evidence>
<dbReference type="EMBL" id="AFHG01000057">
    <property type="protein sequence ID" value="EGK70500.1"/>
    <property type="molecule type" value="Genomic_DNA"/>
</dbReference>
<evidence type="ECO:0000256" key="5">
    <source>
        <dbReference type="ARBA" id="ARBA00022857"/>
    </source>
</evidence>
<name>F5RG12_METUF</name>
<sequence length="548" mass="61703">MGEAKAAAAAAGTDEGTKTFDAIVIGAGVAGLYQVYRLRELGFSVRGIEAASGVGGTWYWNRYPGARFDSEAEIYQYWFDEAMFKNWQPSERYPAQPETERWLNYVADRADLRKHFLFDTRVTAARYDEAARLWTVDTDRGERLQARFLISCTGMLSAPLNEVFPGQASFRGQIHHTARWPKERVEFVGKRVGVVGTGATGIQVIQTIAPQVGHLKVFLRTPQYVIPMRNPKYSPADWAKQGARFAEIRDRIKNTFSGFEYDFSNGAWADLTPAQRTEVLERLWADGSLALWLASFSEMFFDEQVNKAVSEFVRQKMRERLKDPVLCEKLIPTTYGFGTHRVPLESQYLEVYHQPNVEIVDVKASPIERIVPEGVMTADGTVHELDILILATGFDAGSGALTRIDIRGRGGRSLKEDWSREIRTSMGLQVHGYPNLFTTGAPLAPSAALCNMTTCLQQQVDWITDCIRSMREQGRREIEPSKAFEDAWVAHHDETANRTLVVKTHSWYMGSNVEGKPRRLLSYIGGVGTYRQKCDEVAASGYRGFTFA</sequence>
<keyword evidence="4" id="KW-0274">FAD</keyword>
<reference evidence="8 9" key="1">
    <citation type="journal article" date="2011" name="J. Bacteriol.">
        <title>Genome sequence of Methyloversatilis universalis FAM5T, a methylotrophic representative of the order Rhodocyclales.</title>
        <authorList>
            <person name="Kittichotirat W."/>
            <person name="Good N.M."/>
            <person name="Hall R."/>
            <person name="Bringel F."/>
            <person name="Lajus A."/>
            <person name="Medigue C."/>
            <person name="Smalley N.E."/>
            <person name="Beck D."/>
            <person name="Bumgarner R."/>
            <person name="Vuilleumier S."/>
            <person name="Kalyuzhnaya M.G."/>
        </authorList>
    </citation>
    <scope>NUCLEOTIDE SEQUENCE [LARGE SCALE GENOMIC DNA]</scope>
    <source>
        <strain evidence="9">ATCC BAA-1314 / JCM 13912 / FAM5</strain>
    </source>
</reference>
<evidence type="ECO:0000256" key="3">
    <source>
        <dbReference type="ARBA" id="ARBA00022630"/>
    </source>
</evidence>
<dbReference type="InterPro" id="IPR020946">
    <property type="entry name" value="Flavin_mOase-like"/>
</dbReference>
<dbReference type="SUPFAM" id="SSF51905">
    <property type="entry name" value="FAD/NAD(P)-binding domain"/>
    <property type="match status" value="2"/>
</dbReference>
<dbReference type="PANTHER" id="PTHR43098:SF3">
    <property type="entry name" value="L-ORNITHINE N(5)-MONOOXYGENASE-RELATED"/>
    <property type="match status" value="1"/>
</dbReference>
<keyword evidence="9" id="KW-1185">Reference proteome</keyword>
<dbReference type="Pfam" id="PF00743">
    <property type="entry name" value="FMO-like"/>
    <property type="match status" value="1"/>
</dbReference>
<comment type="caution">
    <text evidence="8">The sequence shown here is derived from an EMBL/GenBank/DDBJ whole genome shotgun (WGS) entry which is preliminary data.</text>
</comment>
<dbReference type="STRING" id="1000565.METUNv1_03407"/>
<keyword evidence="7 8" id="KW-0503">Monooxygenase</keyword>
<comment type="similarity">
    <text evidence="2">Belongs to the FAD-binding monooxygenase family.</text>
</comment>
<keyword evidence="5" id="KW-0521">NADP</keyword>
<keyword evidence="3" id="KW-0285">Flavoprotein</keyword>
<gene>
    <name evidence="8" type="ORF">METUNv1_03407</name>
</gene>
<dbReference type="Gene3D" id="3.50.50.60">
    <property type="entry name" value="FAD/NAD(P)-binding domain"/>
    <property type="match status" value="2"/>
</dbReference>
<dbReference type="AlphaFoldDB" id="F5RG12"/>
<dbReference type="GO" id="GO:0004499">
    <property type="term" value="F:N,N-dimethylaniline monooxygenase activity"/>
    <property type="evidence" value="ECO:0007669"/>
    <property type="project" value="InterPro"/>
</dbReference>
<evidence type="ECO:0000313" key="9">
    <source>
        <dbReference type="Proteomes" id="UP000005019"/>
    </source>
</evidence>
<dbReference type="GO" id="GO:0050661">
    <property type="term" value="F:NADP binding"/>
    <property type="evidence" value="ECO:0007669"/>
    <property type="project" value="InterPro"/>
</dbReference>